<protein>
    <recommendedName>
        <fullName evidence="1">N-acetyltransferase domain-containing protein</fullName>
    </recommendedName>
</protein>
<dbReference type="SUPFAM" id="SSF55729">
    <property type="entry name" value="Acyl-CoA N-acyltransferases (Nat)"/>
    <property type="match status" value="1"/>
</dbReference>
<evidence type="ECO:0000313" key="2">
    <source>
        <dbReference type="EMBL" id="PCI75473.1"/>
    </source>
</evidence>
<evidence type="ECO:0000259" key="1">
    <source>
        <dbReference type="PROSITE" id="PS51186"/>
    </source>
</evidence>
<comment type="caution">
    <text evidence="2">The sequence shown here is derived from an EMBL/GenBank/DDBJ whole genome shotgun (WGS) entry which is preliminary data.</text>
</comment>
<dbReference type="PROSITE" id="PS51186">
    <property type="entry name" value="GNAT"/>
    <property type="match status" value="1"/>
</dbReference>
<dbReference type="EMBL" id="NVUL01000074">
    <property type="protein sequence ID" value="PCI75473.1"/>
    <property type="molecule type" value="Genomic_DNA"/>
</dbReference>
<proteinExistence type="predicted"/>
<dbReference type="InterPro" id="IPR016181">
    <property type="entry name" value="Acyl_CoA_acyltransferase"/>
</dbReference>
<name>A0A2A4WYQ5_9GAMM</name>
<accession>A0A2A4WYQ5</accession>
<dbReference type="InterPro" id="IPR000182">
    <property type="entry name" value="GNAT_dom"/>
</dbReference>
<gene>
    <name evidence="2" type="ORF">COB20_12865</name>
</gene>
<dbReference type="Gene3D" id="3.40.630.30">
    <property type="match status" value="1"/>
</dbReference>
<sequence>MRNEFDLVEVNSQEWLERIAYFRIEVWKLNAMVDMAYYPENKCLEEVDKIATHRVVELKGRLIAATRYTQYPNMNSSHNGAYYRQEGIELPGPIGIPEHTVVHPEFVGRGLGKAITIAHRQQALQNGVRFIISENTKVNADLLRKMGKKSLGMAPPDPRFPGIQFEWICSDLEPFYKNLDPED</sequence>
<reference evidence="3" key="1">
    <citation type="submission" date="2017-08" db="EMBL/GenBank/DDBJ databases">
        <title>A dynamic microbial community with high functional redundancy inhabits the cold, oxic subseafloor aquifer.</title>
        <authorList>
            <person name="Tully B.J."/>
            <person name="Wheat C.G."/>
            <person name="Glazer B.T."/>
            <person name="Huber J.A."/>
        </authorList>
    </citation>
    <scope>NUCLEOTIDE SEQUENCE [LARGE SCALE GENOMIC DNA]</scope>
</reference>
<organism evidence="2 3">
    <name type="scientific">SAR86 cluster bacterium</name>
    <dbReference type="NCBI Taxonomy" id="2030880"/>
    <lineage>
        <taxon>Bacteria</taxon>
        <taxon>Pseudomonadati</taxon>
        <taxon>Pseudomonadota</taxon>
        <taxon>Gammaproteobacteria</taxon>
        <taxon>SAR86 cluster</taxon>
    </lineage>
</organism>
<feature type="domain" description="N-acetyltransferase" evidence="1">
    <location>
        <begin position="5"/>
        <end position="182"/>
    </location>
</feature>
<dbReference type="GO" id="GO:0016747">
    <property type="term" value="F:acyltransferase activity, transferring groups other than amino-acyl groups"/>
    <property type="evidence" value="ECO:0007669"/>
    <property type="project" value="InterPro"/>
</dbReference>
<dbReference type="Proteomes" id="UP000218767">
    <property type="component" value="Unassembled WGS sequence"/>
</dbReference>
<evidence type="ECO:0000313" key="3">
    <source>
        <dbReference type="Proteomes" id="UP000218767"/>
    </source>
</evidence>
<dbReference type="AlphaFoldDB" id="A0A2A4WYQ5"/>